<sequence length="70" mass="7781">MCRIYKQGDVFLIFETIKALAATRNIPLRTIEISLGLPAGTFQTWNQTAPCNKLVAVARYFHVSVEALLG</sequence>
<dbReference type="EMBL" id="JQBK01000004">
    <property type="protein sequence ID" value="KRN87379.1"/>
    <property type="molecule type" value="Genomic_DNA"/>
</dbReference>
<name>A0A0R2KD49_9LACO</name>
<evidence type="ECO:0000313" key="1">
    <source>
        <dbReference type="EMBL" id="KRN87379.1"/>
    </source>
</evidence>
<comment type="caution">
    <text evidence="1">The sequence shown here is derived from an EMBL/GenBank/DDBJ whole genome shotgun (WGS) entry which is preliminary data.</text>
</comment>
<dbReference type="Proteomes" id="UP000051491">
    <property type="component" value="Unassembled WGS sequence"/>
</dbReference>
<organism evidence="1 2">
    <name type="scientific">Ligilactobacillus acidipiscis</name>
    <dbReference type="NCBI Taxonomy" id="89059"/>
    <lineage>
        <taxon>Bacteria</taxon>
        <taxon>Bacillati</taxon>
        <taxon>Bacillota</taxon>
        <taxon>Bacilli</taxon>
        <taxon>Lactobacillales</taxon>
        <taxon>Lactobacillaceae</taxon>
        <taxon>Ligilactobacillus</taxon>
    </lineage>
</organism>
<dbReference type="AlphaFoldDB" id="A0A0R2KD49"/>
<accession>A0A0R2KD49</accession>
<dbReference type="PATRIC" id="fig|89059.3.peg.1517"/>
<gene>
    <name evidence="1" type="ORF">IV43_GL001414</name>
</gene>
<protein>
    <recommendedName>
        <fullName evidence="3">HTH cro/C1-type domain-containing protein</fullName>
    </recommendedName>
</protein>
<evidence type="ECO:0000313" key="2">
    <source>
        <dbReference type="Proteomes" id="UP000051491"/>
    </source>
</evidence>
<proteinExistence type="predicted"/>
<evidence type="ECO:0008006" key="3">
    <source>
        <dbReference type="Google" id="ProtNLM"/>
    </source>
</evidence>
<reference evidence="1 2" key="1">
    <citation type="journal article" date="2015" name="Genome Announc.">
        <title>Expanding the biotechnology potential of lactobacilli through comparative genomics of 213 strains and associated genera.</title>
        <authorList>
            <person name="Sun Z."/>
            <person name="Harris H.M."/>
            <person name="McCann A."/>
            <person name="Guo C."/>
            <person name="Argimon S."/>
            <person name="Zhang W."/>
            <person name="Yang X."/>
            <person name="Jeffery I.B."/>
            <person name="Cooney J.C."/>
            <person name="Kagawa T.F."/>
            <person name="Liu W."/>
            <person name="Song Y."/>
            <person name="Salvetti E."/>
            <person name="Wrobel A."/>
            <person name="Rasinkangas P."/>
            <person name="Parkhill J."/>
            <person name="Rea M.C."/>
            <person name="O'Sullivan O."/>
            <person name="Ritari J."/>
            <person name="Douillard F.P."/>
            <person name="Paul Ross R."/>
            <person name="Yang R."/>
            <person name="Briner A.E."/>
            <person name="Felis G.E."/>
            <person name="de Vos W.M."/>
            <person name="Barrangou R."/>
            <person name="Klaenhammer T.R."/>
            <person name="Caufield P.W."/>
            <person name="Cui Y."/>
            <person name="Zhang H."/>
            <person name="O'Toole P.W."/>
        </authorList>
    </citation>
    <scope>NUCLEOTIDE SEQUENCE [LARGE SCALE GENOMIC DNA]</scope>
    <source>
        <strain evidence="1 2">DSM 15353</strain>
    </source>
</reference>